<dbReference type="PROSITE" id="PS51420">
    <property type="entry name" value="RHO"/>
    <property type="match status" value="1"/>
</dbReference>
<dbReference type="InterPro" id="IPR005225">
    <property type="entry name" value="Small_GTP-bd"/>
</dbReference>
<dbReference type="SMART" id="SM00175">
    <property type="entry name" value="RAB"/>
    <property type="match status" value="1"/>
</dbReference>
<feature type="coiled-coil region" evidence="3">
    <location>
        <begin position="166"/>
        <end position="327"/>
    </location>
</feature>
<dbReference type="InterPro" id="IPR027417">
    <property type="entry name" value="P-loop_NTPase"/>
</dbReference>
<dbReference type="PROSITE" id="PS50222">
    <property type="entry name" value="EF_HAND_2"/>
    <property type="match status" value="1"/>
</dbReference>
<comment type="caution">
    <text evidence="6">The sequence shown here is derived from an EMBL/GenBank/DDBJ whole genome shotgun (WGS) entry which is preliminary data.</text>
</comment>
<feature type="compositionally biased region" description="Acidic residues" evidence="4">
    <location>
        <begin position="480"/>
        <end position="489"/>
    </location>
</feature>
<dbReference type="AlphaFoldDB" id="A0AAN8PTT2"/>
<dbReference type="CDD" id="cd00154">
    <property type="entry name" value="Rab"/>
    <property type="match status" value="1"/>
</dbReference>
<dbReference type="PRINTS" id="PR00449">
    <property type="entry name" value="RASTRNSFRMNG"/>
</dbReference>
<dbReference type="GO" id="GO:0005525">
    <property type="term" value="F:GTP binding"/>
    <property type="evidence" value="ECO:0007669"/>
    <property type="project" value="UniProtKB-KW"/>
</dbReference>
<dbReference type="SUPFAM" id="SSF52540">
    <property type="entry name" value="P-loop containing nucleoside triphosphate hydrolases"/>
    <property type="match status" value="1"/>
</dbReference>
<dbReference type="SMART" id="SM00174">
    <property type="entry name" value="RHO"/>
    <property type="match status" value="1"/>
</dbReference>
<dbReference type="EMBL" id="JAZGQO010000006">
    <property type="protein sequence ID" value="KAK6184048.1"/>
    <property type="molecule type" value="Genomic_DNA"/>
</dbReference>
<keyword evidence="2" id="KW-0342">GTP-binding</keyword>
<dbReference type="PROSITE" id="PS00018">
    <property type="entry name" value="EF_HAND_1"/>
    <property type="match status" value="1"/>
</dbReference>
<dbReference type="EMBL" id="JAZGQO010000002">
    <property type="protein sequence ID" value="KAK6190330.1"/>
    <property type="molecule type" value="Genomic_DNA"/>
</dbReference>
<name>A0AAN8PTT2_PATCE</name>
<keyword evidence="1" id="KW-0547">Nucleotide-binding</keyword>
<evidence type="ECO:0000256" key="1">
    <source>
        <dbReference type="ARBA" id="ARBA00022741"/>
    </source>
</evidence>
<evidence type="ECO:0000259" key="5">
    <source>
        <dbReference type="PROSITE" id="PS50222"/>
    </source>
</evidence>
<dbReference type="GO" id="GO:0003924">
    <property type="term" value="F:GTPase activity"/>
    <property type="evidence" value="ECO:0007669"/>
    <property type="project" value="InterPro"/>
</dbReference>
<evidence type="ECO:0000256" key="4">
    <source>
        <dbReference type="SAM" id="MobiDB-lite"/>
    </source>
</evidence>
<sequence>MAENGTDPDVERVIDLFELNSEATASKDKVEQIVRDLSFTEKEADIIFDVLDTDKDDVITATDVKLQFGPPGFDRHCKSLPVSPQGTYHSKTRLKRCRRSIKRYFSLDGYQNNKPARSLLDLPHFFLLPAKRQEQVCELYQRLHDSNNTDLLESFENIILGVIKDVRTYQTENERLEKSFRREKESHEKHLQHLEEEMEAQTQKIEERVRKQLQDKFEADKLELRNQMDSEITMLQQNLKRFQSQGLTDAGNKAEEQVTLLKAKLDELNYENRNYKSDLTDAQTNLALVRSELASIRQQFKEKCHEYDNEKETVMDYIKEQDNLTRQLHLLHDANKKLHDTNDDLRNCLETVKTSHKRNLSNGSAGSVRSVSPRHSSRKGSIMSDYFDNTPGNRFSRAFSPTSSLAEEMVNPDASGEARHHRRGSCGESVPEDMDSGRSTLRDINDLDSDEESTFTDARSLEARESRRNTRLRAAAGYEAEGEDYDSHDEMETEAESFIEPTEAEVYKVLGSKAKRPSSTGSRGSTKSVRSLPKDEGNNLTSKAGRGSRRNLSATQEAVETKINKEPERMYKIVLAGDAAVGKSSFIMRLCKGKFVNNLSSTLGVDFQTKVIEVDGRTIALQLWDTAGQERFRSIAKSYFRRADGVLLLYDVTYERSFINVRDWVEAVESVTQDGAQKKIPIMLCGNKTDMRVEMEQQGRRTVRSEDGQRLAKEFNGLFIEASAKDGSHVAEAVMELTRLLRTNEDLEVKTVGMQLHEMNMDKKSSTCCRR</sequence>
<dbReference type="PROSITE" id="PS51419">
    <property type="entry name" value="RAB"/>
    <property type="match status" value="1"/>
</dbReference>
<gene>
    <name evidence="7" type="ORF">SNE40_002224</name>
    <name evidence="6" type="ORF">SNE40_006589</name>
</gene>
<dbReference type="InterPro" id="IPR018247">
    <property type="entry name" value="EF_Hand_1_Ca_BS"/>
</dbReference>
<evidence type="ECO:0000313" key="7">
    <source>
        <dbReference type="EMBL" id="KAK6190330.1"/>
    </source>
</evidence>
<proteinExistence type="predicted"/>
<dbReference type="Pfam" id="PF00071">
    <property type="entry name" value="Ras"/>
    <property type="match status" value="1"/>
</dbReference>
<evidence type="ECO:0000313" key="6">
    <source>
        <dbReference type="EMBL" id="KAK6184048.1"/>
    </source>
</evidence>
<dbReference type="PANTHER" id="PTHR47977">
    <property type="entry name" value="RAS-RELATED PROTEIN RAB"/>
    <property type="match status" value="1"/>
</dbReference>
<organism evidence="6 8">
    <name type="scientific">Patella caerulea</name>
    <name type="common">Rayed Mediterranean limpet</name>
    <dbReference type="NCBI Taxonomy" id="87958"/>
    <lineage>
        <taxon>Eukaryota</taxon>
        <taxon>Metazoa</taxon>
        <taxon>Spiralia</taxon>
        <taxon>Lophotrochozoa</taxon>
        <taxon>Mollusca</taxon>
        <taxon>Gastropoda</taxon>
        <taxon>Patellogastropoda</taxon>
        <taxon>Patelloidea</taxon>
        <taxon>Patellidae</taxon>
        <taxon>Patella</taxon>
    </lineage>
</organism>
<dbReference type="NCBIfam" id="TIGR00231">
    <property type="entry name" value="small_GTP"/>
    <property type="match status" value="1"/>
</dbReference>
<keyword evidence="8" id="KW-1185">Reference proteome</keyword>
<dbReference type="InterPro" id="IPR002048">
    <property type="entry name" value="EF_hand_dom"/>
</dbReference>
<dbReference type="SMART" id="SM00173">
    <property type="entry name" value="RAS"/>
    <property type="match status" value="1"/>
</dbReference>
<dbReference type="InterPro" id="IPR050227">
    <property type="entry name" value="Rab"/>
</dbReference>
<evidence type="ECO:0000256" key="2">
    <source>
        <dbReference type="ARBA" id="ARBA00023134"/>
    </source>
</evidence>
<dbReference type="PROSITE" id="PS51421">
    <property type="entry name" value="RAS"/>
    <property type="match status" value="1"/>
</dbReference>
<reference evidence="6 8" key="1">
    <citation type="submission" date="2024-01" db="EMBL/GenBank/DDBJ databases">
        <title>The genome of the rayed Mediterranean limpet Patella caerulea (Linnaeus, 1758).</title>
        <authorList>
            <person name="Anh-Thu Weber A."/>
            <person name="Halstead-Nussloch G."/>
        </authorList>
    </citation>
    <scope>NUCLEOTIDE SEQUENCE [LARGE SCALE GENOMIC DNA]</scope>
    <source>
        <strain evidence="6">AATW-2023a</strain>
        <tissue evidence="6">Whole specimen</tissue>
    </source>
</reference>
<evidence type="ECO:0000256" key="3">
    <source>
        <dbReference type="SAM" id="Coils"/>
    </source>
</evidence>
<dbReference type="GO" id="GO:0005509">
    <property type="term" value="F:calcium ion binding"/>
    <property type="evidence" value="ECO:0007669"/>
    <property type="project" value="InterPro"/>
</dbReference>
<dbReference type="InterPro" id="IPR001806">
    <property type="entry name" value="Small_GTPase"/>
</dbReference>
<feature type="compositionally biased region" description="Polar residues" evidence="4">
    <location>
        <begin position="517"/>
        <end position="529"/>
    </location>
</feature>
<feature type="region of interest" description="Disordered" evidence="4">
    <location>
        <begin position="356"/>
        <end position="489"/>
    </location>
</feature>
<feature type="region of interest" description="Disordered" evidence="4">
    <location>
        <begin position="511"/>
        <end position="556"/>
    </location>
</feature>
<feature type="domain" description="EF-hand" evidence="5">
    <location>
        <begin position="39"/>
        <end position="74"/>
    </location>
</feature>
<protein>
    <recommendedName>
        <fullName evidence="5">EF-hand domain-containing protein</fullName>
    </recommendedName>
</protein>
<keyword evidence="3" id="KW-0175">Coiled coil</keyword>
<dbReference type="Gene3D" id="3.40.50.300">
    <property type="entry name" value="P-loop containing nucleotide triphosphate hydrolases"/>
    <property type="match status" value="1"/>
</dbReference>
<dbReference type="SMART" id="SM00176">
    <property type="entry name" value="RAN"/>
    <property type="match status" value="1"/>
</dbReference>
<evidence type="ECO:0000313" key="8">
    <source>
        <dbReference type="Proteomes" id="UP001347796"/>
    </source>
</evidence>
<feature type="compositionally biased region" description="Basic and acidic residues" evidence="4">
    <location>
        <begin position="459"/>
        <end position="468"/>
    </location>
</feature>
<accession>A0AAN8PTT2</accession>
<dbReference type="Proteomes" id="UP001347796">
    <property type="component" value="Unassembled WGS sequence"/>
</dbReference>
<dbReference type="FunFam" id="3.40.50.300:FF:003044">
    <property type="entry name" value="Predicted protein"/>
    <property type="match status" value="1"/>
</dbReference>